<evidence type="ECO:0000256" key="1">
    <source>
        <dbReference type="SAM" id="SignalP"/>
    </source>
</evidence>
<name>A0A1T5AZ27_9SPHN</name>
<feature type="domain" description="Peptidase M16 C-terminal" evidence="3">
    <location>
        <begin position="692"/>
        <end position="870"/>
    </location>
</feature>
<dbReference type="Pfam" id="PF05193">
    <property type="entry name" value="Peptidase_M16_C"/>
    <property type="match status" value="2"/>
</dbReference>
<evidence type="ECO:0000259" key="2">
    <source>
        <dbReference type="Pfam" id="PF00675"/>
    </source>
</evidence>
<keyword evidence="1" id="KW-0732">Signal</keyword>
<feature type="domain" description="Peptidase M16 C-terminal" evidence="3">
    <location>
        <begin position="217"/>
        <end position="394"/>
    </location>
</feature>
<protein>
    <submittedName>
        <fullName evidence="4">Predicted Zn-dependent peptidase</fullName>
    </submittedName>
</protein>
<dbReference type="RefSeq" id="WP_079637627.1">
    <property type="nucleotide sequence ID" value="NZ_FUYP01000005.1"/>
</dbReference>
<keyword evidence="5" id="KW-1185">Reference proteome</keyword>
<dbReference type="SUPFAM" id="SSF63411">
    <property type="entry name" value="LuxS/MPP-like metallohydrolase"/>
    <property type="match status" value="4"/>
</dbReference>
<dbReference type="EMBL" id="FUYP01000005">
    <property type="protein sequence ID" value="SKB40268.1"/>
    <property type="molecule type" value="Genomic_DNA"/>
</dbReference>
<accession>A0A1T5AZ27</accession>
<evidence type="ECO:0000313" key="4">
    <source>
        <dbReference type="EMBL" id="SKB40268.1"/>
    </source>
</evidence>
<feature type="domain" description="Peptidase M16 N-terminal" evidence="2">
    <location>
        <begin position="543"/>
        <end position="662"/>
    </location>
</feature>
<dbReference type="PANTHER" id="PTHR11851">
    <property type="entry name" value="METALLOPROTEASE"/>
    <property type="match status" value="1"/>
</dbReference>
<dbReference type="InterPro" id="IPR011765">
    <property type="entry name" value="Pept_M16_N"/>
</dbReference>
<dbReference type="GO" id="GO:0046872">
    <property type="term" value="F:metal ion binding"/>
    <property type="evidence" value="ECO:0007669"/>
    <property type="project" value="InterPro"/>
</dbReference>
<evidence type="ECO:0000259" key="3">
    <source>
        <dbReference type="Pfam" id="PF05193"/>
    </source>
</evidence>
<organism evidence="4 5">
    <name type="scientific">Sphingopyxis flava</name>
    <dbReference type="NCBI Taxonomy" id="1507287"/>
    <lineage>
        <taxon>Bacteria</taxon>
        <taxon>Pseudomonadati</taxon>
        <taxon>Pseudomonadota</taxon>
        <taxon>Alphaproteobacteria</taxon>
        <taxon>Sphingomonadales</taxon>
        <taxon>Sphingomonadaceae</taxon>
        <taxon>Sphingopyxis</taxon>
    </lineage>
</organism>
<proteinExistence type="predicted"/>
<dbReference type="Gene3D" id="3.30.830.10">
    <property type="entry name" value="Metalloenzyme, LuxS/M16 peptidase-like"/>
    <property type="match status" value="4"/>
</dbReference>
<dbReference type="InterPro" id="IPR011249">
    <property type="entry name" value="Metalloenz_LuxS/M16"/>
</dbReference>
<sequence>MKKSQLSASLAVLALLLAGAPLAAAAEKPAGTASAEGGAIADTVAAIDIPYEQFTLDNGLTVLVHTDRKAPIVGVTTYYRVGSKHEPKGKTGFAHLFEHLMFGGSENVPNFDEPLEAAGSTPTNGSTWLDRTNYVETVPTGALDLALFMESDRMGHLLGAVTQEKLDQQRGVVQNEKRQGDNQPYAIVEYETQDALFPVGHPYRHSTIGSMDDLNSASLDDVKKWFTDNYGPNNAVLVLAGDIDAATAKPKVERWFGDIPAGPPIASVEAPVPTLDKPFAKTITDQVAATRLYRNWAVPGLNDPSYPALATGMSILGGLASSRLDNLLVRKEQLAVAVTAYLLPFEHASMVQSYIDVKPGVDVAEAEVRFDAILADFIAKGPTQAELERAVASLVSAQVGQLEQVGGFNGKGATLAEGLVFSGNPEKYKQDLAALTALTPAAVQAAMQRWLTRPVAAIRVDPGERTEGGENRGGWERAGTPRIGYFRAGGVDEAALSVASEAPEATAKRSFPPVDPVGSFDFPAIERAALANGIPVYFARRTAVPKVTVTLGFDAGFAADAPDARGTQSFMAAMLEEGTKSRNAIAIAEEQERLGASINVSAGLDATTVSLDTLTSNLKPSLALMADIVRAPAFAPREVERVRAQRLAGIAQEENNPMVLAMRALPPLLYGRGHPYGAPLTGTGSRDVVARLTPADLAAAHAASFRPDKARIIVVGDVDKAVVVAALDWAFGRWVPPASSPAQKDWRVAIPAPRQRIVLIDRPGAPQSVIAAGQVLAETGKDRNELLQASNEILGNGFLSRLNMNLRETKGWSYGVRSTIQETEGPMPHIVRAPVQSDRTGDAIAEMLREMREYPATRGATAVEVNRIKEGNIRGLPNRFETRAQIAGGIDDIVRFGRPDDYFETLPATYRALNAATLNAAAAKELQPDRLIIVVVGDAKTVKPQLAKLGLPIEEVAAPQE</sequence>
<evidence type="ECO:0000313" key="5">
    <source>
        <dbReference type="Proteomes" id="UP000190044"/>
    </source>
</evidence>
<feature type="chain" id="PRO_5012142938" evidence="1">
    <location>
        <begin position="26"/>
        <end position="961"/>
    </location>
</feature>
<feature type="signal peptide" evidence="1">
    <location>
        <begin position="1"/>
        <end position="25"/>
    </location>
</feature>
<dbReference type="Proteomes" id="UP000190044">
    <property type="component" value="Unassembled WGS sequence"/>
</dbReference>
<dbReference type="AlphaFoldDB" id="A0A1T5AZ27"/>
<dbReference type="InterPro" id="IPR007863">
    <property type="entry name" value="Peptidase_M16_C"/>
</dbReference>
<dbReference type="InterPro" id="IPR050361">
    <property type="entry name" value="MPP/UQCRC_Complex"/>
</dbReference>
<gene>
    <name evidence="4" type="ORF">SAMN06295937_100512</name>
</gene>
<dbReference type="Pfam" id="PF00675">
    <property type="entry name" value="Peptidase_M16"/>
    <property type="match status" value="2"/>
</dbReference>
<feature type="domain" description="Peptidase M16 N-terminal" evidence="2">
    <location>
        <begin position="62"/>
        <end position="189"/>
    </location>
</feature>
<dbReference type="OrthoDB" id="9811314at2"/>
<reference evidence="5" key="1">
    <citation type="submission" date="2017-02" db="EMBL/GenBank/DDBJ databases">
        <authorList>
            <person name="Varghese N."/>
            <person name="Submissions S."/>
        </authorList>
    </citation>
    <scope>NUCLEOTIDE SEQUENCE [LARGE SCALE GENOMIC DNA]</scope>
    <source>
        <strain evidence="5">R11H</strain>
    </source>
</reference>
<dbReference type="PANTHER" id="PTHR11851:SF224">
    <property type="entry name" value="PROCESSING PROTEASE"/>
    <property type="match status" value="1"/>
</dbReference>